<evidence type="ECO:0000256" key="3">
    <source>
        <dbReference type="ARBA" id="ARBA00022729"/>
    </source>
</evidence>
<keyword evidence="8" id="KW-0325">Glycoprotein</keyword>
<evidence type="ECO:0000313" key="13">
    <source>
        <dbReference type="Proteomes" id="UP000694545"/>
    </source>
</evidence>
<evidence type="ECO:0000259" key="11">
    <source>
        <dbReference type="PROSITE" id="PS50853"/>
    </source>
</evidence>
<dbReference type="InterPro" id="IPR003961">
    <property type="entry name" value="FN3_dom"/>
</dbReference>
<dbReference type="Ensembl" id="ENSVKKT00000015445.1">
    <property type="protein sequence ID" value="ENSVKKP00000015085.1"/>
    <property type="gene ID" value="ENSVKKG00000010341.1"/>
</dbReference>
<reference evidence="12" key="1">
    <citation type="submission" date="2025-08" db="UniProtKB">
        <authorList>
            <consortium name="Ensembl"/>
        </authorList>
    </citation>
    <scope>IDENTIFICATION</scope>
</reference>
<evidence type="ECO:0000313" key="12">
    <source>
        <dbReference type="Ensembl" id="ENSVKKP00000015085.1"/>
    </source>
</evidence>
<name>A0A8D2L0Y1_VARKO</name>
<comment type="subcellular location">
    <subcellularLocation>
        <location evidence="1">Membrane</location>
        <topology evidence="1">Single-pass type I membrane protein</topology>
    </subcellularLocation>
</comment>
<evidence type="ECO:0000256" key="4">
    <source>
        <dbReference type="ARBA" id="ARBA00022989"/>
    </source>
</evidence>
<dbReference type="GO" id="GO:0009897">
    <property type="term" value="C:external side of plasma membrane"/>
    <property type="evidence" value="ECO:0007669"/>
    <property type="project" value="TreeGrafter"/>
</dbReference>
<feature type="compositionally biased region" description="Pro residues" evidence="9">
    <location>
        <begin position="196"/>
        <end position="207"/>
    </location>
</feature>
<feature type="compositionally biased region" description="Polar residues" evidence="9">
    <location>
        <begin position="212"/>
        <end position="227"/>
    </location>
</feature>
<proteinExistence type="predicted"/>
<keyword evidence="13" id="KW-1185">Reference proteome</keyword>
<dbReference type="GO" id="GO:0004896">
    <property type="term" value="F:cytokine receptor activity"/>
    <property type="evidence" value="ECO:0007669"/>
    <property type="project" value="TreeGrafter"/>
</dbReference>
<evidence type="ECO:0000256" key="10">
    <source>
        <dbReference type="SAM" id="Phobius"/>
    </source>
</evidence>
<dbReference type="Gene3D" id="2.60.40.10">
    <property type="entry name" value="Immunoglobulins"/>
    <property type="match status" value="1"/>
</dbReference>
<sequence length="238" mass="26561">MVVGAMEKAPRRLHVTWRDPPSWGSTFYRLQFQLRYRAENSHTYSEVLLPHGITSYTISDALRGLRHFVKVRAREEFDHGSWSEWSREITGVPWTEPTDPVSDPTSDVTKFSFDDYFVGTSSPRTSEVPRRVIKPAAAVPLYSFLIMALSVTVALALAVGILFRYRKKLRLLHSRGGKPSSAPSYSLATLGPEPPLSAFPLLSPPASPFSETSADSPSVLDQNSPYDVSNADYFLLPK</sequence>
<feature type="transmembrane region" description="Helical" evidence="10">
    <location>
        <begin position="141"/>
        <end position="165"/>
    </location>
</feature>
<feature type="domain" description="Fibronectin type-III" evidence="11">
    <location>
        <begin position="1"/>
        <end position="98"/>
    </location>
</feature>
<evidence type="ECO:0000256" key="7">
    <source>
        <dbReference type="ARBA" id="ARBA00023170"/>
    </source>
</evidence>
<keyword evidence="5 10" id="KW-0472">Membrane</keyword>
<dbReference type="InterPro" id="IPR013783">
    <property type="entry name" value="Ig-like_fold"/>
</dbReference>
<keyword evidence="4 10" id="KW-1133">Transmembrane helix</keyword>
<dbReference type="PANTHER" id="PTHR23037:SF35">
    <property type="entry name" value="FIBRONECTIN TYPE-III DOMAIN-CONTAINING PROTEIN"/>
    <property type="match status" value="1"/>
</dbReference>
<dbReference type="OMA" id="FELAYSM"/>
<dbReference type="PROSITE" id="PS50853">
    <property type="entry name" value="FN3"/>
    <property type="match status" value="1"/>
</dbReference>
<reference evidence="12" key="2">
    <citation type="submission" date="2025-09" db="UniProtKB">
        <authorList>
            <consortium name="Ensembl"/>
        </authorList>
    </citation>
    <scope>IDENTIFICATION</scope>
</reference>
<evidence type="ECO:0000256" key="1">
    <source>
        <dbReference type="ARBA" id="ARBA00004479"/>
    </source>
</evidence>
<keyword evidence="7" id="KW-0675">Receptor</keyword>
<evidence type="ECO:0000256" key="2">
    <source>
        <dbReference type="ARBA" id="ARBA00022692"/>
    </source>
</evidence>
<dbReference type="CDD" id="cd00063">
    <property type="entry name" value="FN3"/>
    <property type="match status" value="1"/>
</dbReference>
<dbReference type="SUPFAM" id="SSF49265">
    <property type="entry name" value="Fibronectin type III"/>
    <property type="match status" value="1"/>
</dbReference>
<keyword evidence="3" id="KW-0732">Signal</keyword>
<organism evidence="12 13">
    <name type="scientific">Varanus komodoensis</name>
    <name type="common">Komodo dragon</name>
    <dbReference type="NCBI Taxonomy" id="61221"/>
    <lineage>
        <taxon>Eukaryota</taxon>
        <taxon>Metazoa</taxon>
        <taxon>Chordata</taxon>
        <taxon>Craniata</taxon>
        <taxon>Vertebrata</taxon>
        <taxon>Euteleostomi</taxon>
        <taxon>Lepidosauria</taxon>
        <taxon>Squamata</taxon>
        <taxon>Bifurcata</taxon>
        <taxon>Unidentata</taxon>
        <taxon>Episquamata</taxon>
        <taxon>Toxicofera</taxon>
        <taxon>Anguimorpha</taxon>
        <taxon>Paleoanguimorpha</taxon>
        <taxon>Varanoidea</taxon>
        <taxon>Varanidae</taxon>
        <taxon>Varanus</taxon>
    </lineage>
</organism>
<accession>A0A8D2L0Y1</accession>
<evidence type="ECO:0000256" key="8">
    <source>
        <dbReference type="ARBA" id="ARBA00023180"/>
    </source>
</evidence>
<keyword evidence="2 10" id="KW-0812">Transmembrane</keyword>
<keyword evidence="6" id="KW-1015">Disulfide bond</keyword>
<evidence type="ECO:0000256" key="9">
    <source>
        <dbReference type="SAM" id="MobiDB-lite"/>
    </source>
</evidence>
<dbReference type="PANTHER" id="PTHR23037">
    <property type="entry name" value="CYTOKINE RECEPTOR"/>
    <property type="match status" value="1"/>
</dbReference>
<feature type="region of interest" description="Disordered" evidence="9">
    <location>
        <begin position="196"/>
        <end position="231"/>
    </location>
</feature>
<evidence type="ECO:0000256" key="6">
    <source>
        <dbReference type="ARBA" id="ARBA00023157"/>
    </source>
</evidence>
<dbReference type="InterPro" id="IPR036116">
    <property type="entry name" value="FN3_sf"/>
</dbReference>
<protein>
    <recommendedName>
        <fullName evidence="11">Fibronectin type-III domain-containing protein</fullName>
    </recommendedName>
</protein>
<evidence type="ECO:0000256" key="5">
    <source>
        <dbReference type="ARBA" id="ARBA00023136"/>
    </source>
</evidence>
<dbReference type="AlphaFoldDB" id="A0A8D2L0Y1"/>
<dbReference type="Proteomes" id="UP000694545">
    <property type="component" value="Unplaced"/>
</dbReference>